<dbReference type="Gene3D" id="1.20.120.330">
    <property type="entry name" value="Nucleotidyltransferases domain 2"/>
    <property type="match status" value="1"/>
</dbReference>
<reference evidence="1" key="1">
    <citation type="journal article" date="2015" name="Nature">
        <title>Complex archaea that bridge the gap between prokaryotes and eukaryotes.</title>
        <authorList>
            <person name="Spang A."/>
            <person name="Saw J.H."/>
            <person name="Jorgensen S.L."/>
            <person name="Zaremba-Niedzwiedzka K."/>
            <person name="Martijn J."/>
            <person name="Lind A.E."/>
            <person name="van Eijk R."/>
            <person name="Schleper C."/>
            <person name="Guy L."/>
            <person name="Ettema T.J."/>
        </authorList>
    </citation>
    <scope>NUCLEOTIDE SEQUENCE</scope>
</reference>
<comment type="caution">
    <text evidence="1">The sequence shown here is derived from an EMBL/GenBank/DDBJ whole genome shotgun (WGS) entry which is preliminary data.</text>
</comment>
<evidence type="ECO:0000313" key="1">
    <source>
        <dbReference type="EMBL" id="KKL88132.1"/>
    </source>
</evidence>
<accession>A0A0F9ILN3</accession>
<name>A0A0F9ILN3_9ZZZZ</name>
<protein>
    <recommendedName>
        <fullName evidence="2">HEPN domain-containing protein</fullName>
    </recommendedName>
</protein>
<dbReference type="EMBL" id="LAZR01020652">
    <property type="protein sequence ID" value="KKL88132.1"/>
    <property type="molecule type" value="Genomic_DNA"/>
</dbReference>
<sequence>MIYKELLAKGEIKKESIKPSQIIKSINRAEQDIKSAQTLLASNEVAAFKLAYDSMLLAGRALVFAYGFRPRASGSHKIVVDFSTDILGAEYRVLTSKFNKMRKKSMRAIKRSYEQ</sequence>
<gene>
    <name evidence="1" type="ORF">LCGC14_1927770</name>
</gene>
<evidence type="ECO:0008006" key="2">
    <source>
        <dbReference type="Google" id="ProtNLM"/>
    </source>
</evidence>
<dbReference type="AlphaFoldDB" id="A0A0F9ILN3"/>
<organism evidence="1">
    <name type="scientific">marine sediment metagenome</name>
    <dbReference type="NCBI Taxonomy" id="412755"/>
    <lineage>
        <taxon>unclassified sequences</taxon>
        <taxon>metagenomes</taxon>
        <taxon>ecological metagenomes</taxon>
    </lineage>
</organism>
<proteinExistence type="predicted"/>